<gene>
    <name evidence="1" type="ORF">CH378_16310</name>
</gene>
<evidence type="ECO:0008006" key="3">
    <source>
        <dbReference type="Google" id="ProtNLM"/>
    </source>
</evidence>
<keyword evidence="2" id="KW-1185">Reference proteome</keyword>
<protein>
    <recommendedName>
        <fullName evidence="3">Peptidase C39-like domain-containing protein</fullName>
    </recommendedName>
</protein>
<organism evidence="1 2">
    <name type="scientific">Leptospira kmetyi</name>
    <dbReference type="NCBI Taxonomy" id="408139"/>
    <lineage>
        <taxon>Bacteria</taxon>
        <taxon>Pseudomonadati</taxon>
        <taxon>Spirochaetota</taxon>
        <taxon>Spirochaetia</taxon>
        <taxon>Leptospirales</taxon>
        <taxon>Leptospiraceae</taxon>
        <taxon>Leptospira</taxon>
    </lineage>
</organism>
<comment type="caution">
    <text evidence="1">The sequence shown here is derived from an EMBL/GenBank/DDBJ whole genome shotgun (WGS) entry which is preliminary data.</text>
</comment>
<proteinExistence type="predicted"/>
<sequence length="212" mass="23650">MIHASALKGIEQNNKIKPVGSVSFGSVCGYISAMVLASSVIPELASIEKVRWFIDNLEPRFGEKGVGEKILKMPKLQWIVSFWKSNPEIRLGRFLECYAEGLREILSDLNVEVNLRINGEWKEVDEVLLSGRAVMLGTSLTSAGHFIVLTGIVYIGGVKFYNVIDSNGNWNTGYKDKGIYNRYEATKLVARCGRDQNAGKRPSYIFLTQRGV</sequence>
<dbReference type="EMBL" id="NPDP01000033">
    <property type="protein sequence ID" value="PJZ28762.1"/>
    <property type="molecule type" value="Genomic_DNA"/>
</dbReference>
<reference evidence="1 2" key="1">
    <citation type="submission" date="2017-07" db="EMBL/GenBank/DDBJ databases">
        <title>Leptospira spp. isolated from tropical soils.</title>
        <authorList>
            <person name="Thibeaux R."/>
            <person name="Iraola G."/>
            <person name="Ferres I."/>
            <person name="Bierque E."/>
            <person name="Girault D."/>
            <person name="Soupe-Gilbert M.-E."/>
            <person name="Picardeau M."/>
            <person name="Goarant C."/>
        </authorList>
    </citation>
    <scope>NUCLEOTIDE SEQUENCE [LARGE SCALE GENOMIC DNA]</scope>
    <source>
        <strain evidence="1 2">JW2-C-B1</strain>
    </source>
</reference>
<evidence type="ECO:0000313" key="1">
    <source>
        <dbReference type="EMBL" id="PJZ28762.1"/>
    </source>
</evidence>
<dbReference type="Proteomes" id="UP000231919">
    <property type="component" value="Unassembled WGS sequence"/>
</dbReference>
<name>A0ABX4N5T5_9LEPT</name>
<accession>A0ABX4N5T5</accession>
<evidence type="ECO:0000313" key="2">
    <source>
        <dbReference type="Proteomes" id="UP000231919"/>
    </source>
</evidence>